<dbReference type="EMBL" id="CP139960">
    <property type="protein sequence ID" value="WQD38956.1"/>
    <property type="molecule type" value="Genomic_DNA"/>
</dbReference>
<sequence length="547" mass="59627">MSFIKNITLLLLVPLKGPAQDQSMPVEGQLQSVYAKVAPACVRSYGIDSFSGAQNSAQFSAVVVSSDGIILTVAHAVKPGHWYKISFPDGRTGTARALGRIATDPQTLLPDVAMMQMTGKGPWPFAEMGRSSSLHTGHYCFGISYPESQNLLAPMLRQGHIIHALNEWGFVESSCIMETGDSGGPLFDEQGKVIGLHSRIDKAEGANYEVPIDTYRKYFTALQVVKNYDSLPEKTDRLQVDKMKPVLTSKMEVQSSVNNLFVKTKSEAVVTIYSPGDTILGTVFQLKNGAQVVVSKSSEVSDSAFINFKGSNILLKLLKRDRATDLVAFTVSHQFSQPVRVDSLKVLPVTDSSLIGRFLYTVLPGSKSKASIGGLLVKELPNRFSSGGFNANLQELNGCPTVVKLDSGGTAAKAGLKAGDCVMRINNVKVNGAKDFNSEMMKYYPGDSVCFTIGRQSDTLALTFVLVPRMLREQPHPMNHFEGGKSLRRDGFKNVILHDARIRSYECGSPLYDLKGDLVGLNIARFSHTTTIALNLSELMSFINTIH</sequence>
<evidence type="ECO:0000259" key="2">
    <source>
        <dbReference type="SMART" id="SM00228"/>
    </source>
</evidence>
<name>A0ABZ0W742_9BACT</name>
<evidence type="ECO:0000313" key="3">
    <source>
        <dbReference type="EMBL" id="WQD38956.1"/>
    </source>
</evidence>
<dbReference type="InterPro" id="IPR036034">
    <property type="entry name" value="PDZ_sf"/>
</dbReference>
<dbReference type="Gene3D" id="2.30.42.10">
    <property type="match status" value="1"/>
</dbReference>
<dbReference type="Pfam" id="PF13365">
    <property type="entry name" value="Trypsin_2"/>
    <property type="match status" value="1"/>
</dbReference>
<proteinExistence type="inferred from homology"/>
<gene>
    <name evidence="3" type="ORF">U0035_02200</name>
</gene>
<dbReference type="PANTHER" id="PTHR22939:SF129">
    <property type="entry name" value="SERINE PROTEASE HTRA2, MITOCHONDRIAL"/>
    <property type="match status" value="1"/>
</dbReference>
<dbReference type="PANTHER" id="PTHR22939">
    <property type="entry name" value="SERINE PROTEASE FAMILY S1C HTRA-RELATED"/>
    <property type="match status" value="1"/>
</dbReference>
<dbReference type="Gene3D" id="2.40.10.10">
    <property type="entry name" value="Trypsin-like serine proteases"/>
    <property type="match status" value="3"/>
</dbReference>
<protein>
    <submittedName>
        <fullName evidence="3">Trypsin-like peptidase domain-containing protein</fullName>
    </submittedName>
</protein>
<dbReference type="InterPro" id="IPR043504">
    <property type="entry name" value="Peptidase_S1_PA_chymotrypsin"/>
</dbReference>
<dbReference type="SUPFAM" id="SSF50156">
    <property type="entry name" value="PDZ domain-like"/>
    <property type="match status" value="1"/>
</dbReference>
<dbReference type="Pfam" id="PF13180">
    <property type="entry name" value="PDZ_2"/>
    <property type="match status" value="1"/>
</dbReference>
<dbReference type="RefSeq" id="WP_114792548.1">
    <property type="nucleotide sequence ID" value="NZ_CP139960.1"/>
</dbReference>
<evidence type="ECO:0000313" key="4">
    <source>
        <dbReference type="Proteomes" id="UP001325680"/>
    </source>
</evidence>
<evidence type="ECO:0000256" key="1">
    <source>
        <dbReference type="ARBA" id="ARBA00010541"/>
    </source>
</evidence>
<feature type="domain" description="PDZ" evidence="2">
    <location>
        <begin position="370"/>
        <end position="457"/>
    </location>
</feature>
<dbReference type="InterPro" id="IPR001478">
    <property type="entry name" value="PDZ"/>
</dbReference>
<reference evidence="3 4" key="1">
    <citation type="submission" date="2023-12" db="EMBL/GenBank/DDBJ databases">
        <title>Genome sequencing and assembly of bacterial species from a model synthetic community.</title>
        <authorList>
            <person name="Hogle S.L."/>
        </authorList>
    </citation>
    <scope>NUCLEOTIDE SEQUENCE [LARGE SCALE GENOMIC DNA]</scope>
    <source>
        <strain evidence="3 4">HAMBI_3031</strain>
    </source>
</reference>
<keyword evidence="4" id="KW-1185">Reference proteome</keyword>
<dbReference type="Proteomes" id="UP001325680">
    <property type="component" value="Chromosome"/>
</dbReference>
<comment type="similarity">
    <text evidence="1">Belongs to the peptidase S1C family.</text>
</comment>
<organism evidence="3 4">
    <name type="scientific">Niabella yanshanensis</name>
    <dbReference type="NCBI Taxonomy" id="577386"/>
    <lineage>
        <taxon>Bacteria</taxon>
        <taxon>Pseudomonadati</taxon>
        <taxon>Bacteroidota</taxon>
        <taxon>Chitinophagia</taxon>
        <taxon>Chitinophagales</taxon>
        <taxon>Chitinophagaceae</taxon>
        <taxon>Niabella</taxon>
    </lineage>
</organism>
<dbReference type="SUPFAM" id="SSF50494">
    <property type="entry name" value="Trypsin-like serine proteases"/>
    <property type="match status" value="2"/>
</dbReference>
<dbReference type="InterPro" id="IPR009003">
    <property type="entry name" value="Peptidase_S1_PA"/>
</dbReference>
<accession>A0ABZ0W742</accession>
<dbReference type="SMART" id="SM00228">
    <property type="entry name" value="PDZ"/>
    <property type="match status" value="1"/>
</dbReference>